<evidence type="ECO:0000256" key="8">
    <source>
        <dbReference type="ARBA" id="ARBA00023235"/>
    </source>
</evidence>
<keyword evidence="8 9" id="KW-0413">Isomerase</keyword>
<evidence type="ECO:0000256" key="1">
    <source>
        <dbReference type="ARBA" id="ARBA00001164"/>
    </source>
</evidence>
<dbReference type="EMBL" id="JBHRXX010000007">
    <property type="protein sequence ID" value="MFC3685015.1"/>
    <property type="molecule type" value="Genomic_DNA"/>
</dbReference>
<dbReference type="NCBIfam" id="NF002298">
    <property type="entry name" value="PRK01222.1-4"/>
    <property type="match status" value="1"/>
</dbReference>
<dbReference type="SUPFAM" id="SSF51366">
    <property type="entry name" value="Ribulose-phoshate binding barrel"/>
    <property type="match status" value="1"/>
</dbReference>
<evidence type="ECO:0000313" key="12">
    <source>
        <dbReference type="Proteomes" id="UP001595729"/>
    </source>
</evidence>
<dbReference type="EC" id="5.3.1.24" evidence="3 9"/>
<evidence type="ECO:0000256" key="6">
    <source>
        <dbReference type="ARBA" id="ARBA00022822"/>
    </source>
</evidence>
<keyword evidence="7 9" id="KW-0057">Aromatic amino acid biosynthesis</keyword>
<dbReference type="Proteomes" id="UP001595729">
    <property type="component" value="Unassembled WGS sequence"/>
</dbReference>
<comment type="catalytic activity">
    <reaction evidence="1 9">
        <text>N-(5-phospho-beta-D-ribosyl)anthranilate = 1-(2-carboxyphenylamino)-1-deoxy-D-ribulose 5-phosphate</text>
        <dbReference type="Rhea" id="RHEA:21540"/>
        <dbReference type="ChEBI" id="CHEBI:18277"/>
        <dbReference type="ChEBI" id="CHEBI:58613"/>
        <dbReference type="EC" id="5.3.1.24"/>
    </reaction>
</comment>
<dbReference type="InterPro" id="IPR011060">
    <property type="entry name" value="RibuloseP-bd_barrel"/>
</dbReference>
<evidence type="ECO:0000256" key="4">
    <source>
        <dbReference type="ARBA" id="ARBA00022272"/>
    </source>
</evidence>
<dbReference type="Gene3D" id="3.20.20.70">
    <property type="entry name" value="Aldolase class I"/>
    <property type="match status" value="1"/>
</dbReference>
<evidence type="ECO:0000259" key="10">
    <source>
        <dbReference type="Pfam" id="PF00697"/>
    </source>
</evidence>
<dbReference type="InterPro" id="IPR001240">
    <property type="entry name" value="PRAI_dom"/>
</dbReference>
<dbReference type="InterPro" id="IPR044643">
    <property type="entry name" value="TrpF_fam"/>
</dbReference>
<evidence type="ECO:0000256" key="2">
    <source>
        <dbReference type="ARBA" id="ARBA00004664"/>
    </source>
</evidence>
<name>A0ABV7W674_9BURK</name>
<sequence>MPHRTRIKICGLTREGDVDAAVRAGADAIGFVLYPQSPRFVSPERAGELARRLPPFVTPVLLFVNASPEFIVQGVAAVPNALLQFHGDETPADCAAGGRPFVRAARIPPGPAGAGFDLLKYASDFTAAQAILLDAHVEGYGGGGQSFDWNAFPWSHPQLNASSRLVLSGGLTPANVTDGIRLVRPWAVDVSSGVEVSKGIKDPDKMLAFVAAVSAADAQTSRPS</sequence>
<keyword evidence="6 9" id="KW-0822">Tryptophan biosynthesis</keyword>
<feature type="domain" description="N-(5'phosphoribosyl) anthranilate isomerase (PRAI)" evidence="10">
    <location>
        <begin position="7"/>
        <end position="211"/>
    </location>
</feature>
<comment type="similarity">
    <text evidence="9">Belongs to the TrpF family.</text>
</comment>
<dbReference type="RefSeq" id="WP_382175559.1">
    <property type="nucleotide sequence ID" value="NZ_JBHRXX010000007.1"/>
</dbReference>
<evidence type="ECO:0000313" key="11">
    <source>
        <dbReference type="EMBL" id="MFC3685015.1"/>
    </source>
</evidence>
<keyword evidence="12" id="KW-1185">Reference proteome</keyword>
<dbReference type="PANTHER" id="PTHR42894">
    <property type="entry name" value="N-(5'-PHOSPHORIBOSYL)ANTHRANILATE ISOMERASE"/>
    <property type="match status" value="1"/>
</dbReference>
<proteinExistence type="inferred from homology"/>
<evidence type="ECO:0000256" key="7">
    <source>
        <dbReference type="ARBA" id="ARBA00023141"/>
    </source>
</evidence>
<evidence type="ECO:0000256" key="3">
    <source>
        <dbReference type="ARBA" id="ARBA00012572"/>
    </source>
</evidence>
<accession>A0ABV7W674</accession>
<dbReference type="InterPro" id="IPR013785">
    <property type="entry name" value="Aldolase_TIM"/>
</dbReference>
<dbReference type="Pfam" id="PF00697">
    <property type="entry name" value="PRAI"/>
    <property type="match status" value="1"/>
</dbReference>
<organism evidence="11 12">
    <name type="scientific">Hydrogenophaga luteola</name>
    <dbReference type="NCBI Taxonomy" id="1591122"/>
    <lineage>
        <taxon>Bacteria</taxon>
        <taxon>Pseudomonadati</taxon>
        <taxon>Pseudomonadota</taxon>
        <taxon>Betaproteobacteria</taxon>
        <taxon>Burkholderiales</taxon>
        <taxon>Comamonadaceae</taxon>
        <taxon>Hydrogenophaga</taxon>
    </lineage>
</organism>
<dbReference type="HAMAP" id="MF_00135">
    <property type="entry name" value="PRAI"/>
    <property type="match status" value="1"/>
</dbReference>
<dbReference type="GO" id="GO:0004640">
    <property type="term" value="F:phosphoribosylanthranilate isomerase activity"/>
    <property type="evidence" value="ECO:0007669"/>
    <property type="project" value="UniProtKB-EC"/>
</dbReference>
<comment type="caution">
    <text evidence="11">The sequence shown here is derived from an EMBL/GenBank/DDBJ whole genome shotgun (WGS) entry which is preliminary data.</text>
</comment>
<dbReference type="NCBIfam" id="NF002299">
    <property type="entry name" value="PRK01222.1-6"/>
    <property type="match status" value="1"/>
</dbReference>
<gene>
    <name evidence="9" type="primary">trpF</name>
    <name evidence="11" type="ORF">ACFOPI_15530</name>
</gene>
<keyword evidence="5 9" id="KW-0028">Amino-acid biosynthesis</keyword>
<reference evidence="12" key="1">
    <citation type="journal article" date="2019" name="Int. J. Syst. Evol. Microbiol.">
        <title>The Global Catalogue of Microorganisms (GCM) 10K type strain sequencing project: providing services to taxonomists for standard genome sequencing and annotation.</title>
        <authorList>
            <consortium name="The Broad Institute Genomics Platform"/>
            <consortium name="The Broad Institute Genome Sequencing Center for Infectious Disease"/>
            <person name="Wu L."/>
            <person name="Ma J."/>
        </authorList>
    </citation>
    <scope>NUCLEOTIDE SEQUENCE [LARGE SCALE GENOMIC DNA]</scope>
    <source>
        <strain evidence="12">KCTC 42501</strain>
    </source>
</reference>
<protein>
    <recommendedName>
        <fullName evidence="4 9">N-(5'-phosphoribosyl)anthranilate isomerase</fullName>
        <shortName evidence="9">PRAI</shortName>
        <ecNumber evidence="3 9">5.3.1.24</ecNumber>
    </recommendedName>
</protein>
<evidence type="ECO:0000256" key="5">
    <source>
        <dbReference type="ARBA" id="ARBA00022605"/>
    </source>
</evidence>
<dbReference type="PANTHER" id="PTHR42894:SF1">
    <property type="entry name" value="N-(5'-PHOSPHORIBOSYL)ANTHRANILATE ISOMERASE"/>
    <property type="match status" value="1"/>
</dbReference>
<dbReference type="CDD" id="cd00405">
    <property type="entry name" value="PRAI"/>
    <property type="match status" value="1"/>
</dbReference>
<comment type="pathway">
    <text evidence="2 9">Amino-acid biosynthesis; L-tryptophan biosynthesis; L-tryptophan from chorismate: step 3/5.</text>
</comment>
<evidence type="ECO:0000256" key="9">
    <source>
        <dbReference type="HAMAP-Rule" id="MF_00135"/>
    </source>
</evidence>